<dbReference type="eggNOG" id="COG0330">
    <property type="taxonomic scope" value="Bacteria"/>
</dbReference>
<dbReference type="STRING" id="887898.HMPREF0551_0859"/>
<feature type="compositionally biased region" description="Low complexity" evidence="7">
    <location>
        <begin position="304"/>
        <end position="316"/>
    </location>
</feature>
<dbReference type="InterPro" id="IPR036013">
    <property type="entry name" value="Band_7/SPFH_dom_sf"/>
</dbReference>
<dbReference type="InterPro" id="IPR001107">
    <property type="entry name" value="Band_7"/>
</dbReference>
<dbReference type="PROSITE" id="PS51257">
    <property type="entry name" value="PROKAR_LIPOPROTEIN"/>
    <property type="match status" value="1"/>
</dbReference>
<comment type="similarity">
    <text evidence="2 6">Belongs to the band 7/mec-2 family. HflC subfamily.</text>
</comment>
<protein>
    <recommendedName>
        <fullName evidence="6">Protein HflC</fullName>
    </recommendedName>
</protein>
<dbReference type="PIRSF" id="PIRSF005651">
    <property type="entry name" value="HflC"/>
    <property type="match status" value="1"/>
</dbReference>
<keyword evidence="3" id="KW-0812">Transmembrane</keyword>
<evidence type="ECO:0000256" key="4">
    <source>
        <dbReference type="ARBA" id="ARBA00022989"/>
    </source>
</evidence>
<keyword evidence="4" id="KW-1133">Transmembrane helix</keyword>
<evidence type="ECO:0000256" key="7">
    <source>
        <dbReference type="SAM" id="MobiDB-lite"/>
    </source>
</evidence>
<dbReference type="MEROPS" id="I87.001"/>
<accession>E7RVN8</accession>
<reference evidence="9 10" key="1">
    <citation type="submission" date="2010-12" db="EMBL/GenBank/DDBJ databases">
        <authorList>
            <person name="Muzny D."/>
            <person name="Qin X."/>
            <person name="Deng J."/>
            <person name="Jiang H."/>
            <person name="Liu Y."/>
            <person name="Qu J."/>
            <person name="Song X.-Z."/>
            <person name="Zhang L."/>
            <person name="Thornton R."/>
            <person name="Coyle M."/>
            <person name="Francisco L."/>
            <person name="Jackson L."/>
            <person name="Javaid M."/>
            <person name="Korchina V."/>
            <person name="Kovar C."/>
            <person name="Mata R."/>
            <person name="Mathew T."/>
            <person name="Ngo R."/>
            <person name="Nguyen L."/>
            <person name="Nguyen N."/>
            <person name="Okwuonu G."/>
            <person name="Ongeri F."/>
            <person name="Pham C."/>
            <person name="Simmons D."/>
            <person name="Wilczek-Boney K."/>
            <person name="Hale W."/>
            <person name="Jakkamsetti A."/>
            <person name="Pham P."/>
            <person name="Ruth R."/>
            <person name="San Lucas F."/>
            <person name="Warren J."/>
            <person name="Zhang J."/>
            <person name="Zhao Z."/>
            <person name="Zhou C."/>
            <person name="Zhu D."/>
            <person name="Lee S."/>
            <person name="Bess C."/>
            <person name="Blankenburg K."/>
            <person name="Forbes L."/>
            <person name="Fu Q."/>
            <person name="Gubbala S."/>
            <person name="Hirani K."/>
            <person name="Jayaseelan J.C."/>
            <person name="Lara F."/>
            <person name="Munidasa M."/>
            <person name="Palculict T."/>
            <person name="Patil S."/>
            <person name="Pu L.-L."/>
            <person name="Saada N."/>
            <person name="Tang L."/>
            <person name="Weissenberger G."/>
            <person name="Zhu Y."/>
            <person name="Hemphill L."/>
            <person name="Shang Y."/>
            <person name="Youmans B."/>
            <person name="Ayvaz T."/>
            <person name="Ross M."/>
            <person name="Santibanez J."/>
            <person name="Aqrawi P."/>
            <person name="Gross S."/>
            <person name="Joshi V."/>
            <person name="Fowler G."/>
            <person name="Nazareth L."/>
            <person name="Reid J."/>
            <person name="Worley K."/>
            <person name="Petrosino J."/>
            <person name="Highlander S."/>
            <person name="Gibbs R."/>
        </authorList>
    </citation>
    <scope>NUCLEOTIDE SEQUENCE [LARGE SCALE GENOMIC DNA]</scope>
    <source>
        <strain evidence="9 10">ATCC 51599</strain>
    </source>
</reference>
<keyword evidence="10" id="KW-1185">Reference proteome</keyword>
<comment type="function">
    <text evidence="6">HflC and HflK could regulate a protease.</text>
</comment>
<dbReference type="PANTHER" id="PTHR42911">
    <property type="entry name" value="MODULATOR OF FTSH PROTEASE HFLC"/>
    <property type="match status" value="1"/>
</dbReference>
<dbReference type="SMART" id="SM00244">
    <property type="entry name" value="PHB"/>
    <property type="match status" value="1"/>
</dbReference>
<dbReference type="RefSeq" id="WP_005673037.1">
    <property type="nucleotide sequence ID" value="NZ_CP146288.1"/>
</dbReference>
<proteinExistence type="inferred from homology"/>
<dbReference type="CDD" id="cd03405">
    <property type="entry name" value="SPFH_HflC"/>
    <property type="match status" value="1"/>
</dbReference>
<dbReference type="SUPFAM" id="SSF117892">
    <property type="entry name" value="Band 7/SPFH domain"/>
    <property type="match status" value="1"/>
</dbReference>
<dbReference type="EMBL" id="AEQP01000003">
    <property type="protein sequence ID" value="EFV95371.1"/>
    <property type="molecule type" value="Genomic_DNA"/>
</dbReference>
<dbReference type="GO" id="GO:0016020">
    <property type="term" value="C:membrane"/>
    <property type="evidence" value="ECO:0007669"/>
    <property type="project" value="UniProtKB-SubCell"/>
</dbReference>
<dbReference type="Pfam" id="PF01145">
    <property type="entry name" value="Band_7"/>
    <property type="match status" value="1"/>
</dbReference>
<sequence length="316" mass="35492">MNRVLALIITLGVLIVLAFSCLFVVDQRQYAVVFALGEIKRVINEPGLYMKLPSPLQDVRYFDKRTLTYDSDEIDRFITAEKINIQVDSFVKWRIADPRQFFVSVGHSPLAADDRIGRQLRSALNNEIARLSVADVISSARETLVKQVMKVMSVELEKIGVTIVDVRLKRVDFAPEVAERVYERMRSERTRVANERRAKGAAEGERIRADADRQREVLIAKAYRDAQNERGAGDAEASRLYAKAFGRNPEFASFYRSLEAYRASFADRADMLVLDPQSDFFRYFQGAEPAPAASGRQPTPPFKEAPAAPAAAGSAH</sequence>
<evidence type="ECO:0000256" key="3">
    <source>
        <dbReference type="ARBA" id="ARBA00022692"/>
    </source>
</evidence>
<dbReference type="InterPro" id="IPR010200">
    <property type="entry name" value="HflC"/>
</dbReference>
<evidence type="ECO:0000259" key="8">
    <source>
        <dbReference type="SMART" id="SM00244"/>
    </source>
</evidence>
<evidence type="ECO:0000256" key="1">
    <source>
        <dbReference type="ARBA" id="ARBA00004167"/>
    </source>
</evidence>
<keyword evidence="5" id="KW-0472">Membrane</keyword>
<evidence type="ECO:0000313" key="10">
    <source>
        <dbReference type="Proteomes" id="UP000011021"/>
    </source>
</evidence>
<evidence type="ECO:0000256" key="5">
    <source>
        <dbReference type="ARBA" id="ARBA00023136"/>
    </source>
</evidence>
<dbReference type="PANTHER" id="PTHR42911:SF1">
    <property type="entry name" value="MODULATOR OF FTSH PROTEASE HFLC"/>
    <property type="match status" value="1"/>
</dbReference>
<feature type="region of interest" description="Disordered" evidence="7">
    <location>
        <begin position="289"/>
        <end position="316"/>
    </location>
</feature>
<gene>
    <name evidence="9" type="primary">hflC</name>
    <name evidence="9" type="ORF">HMPREF0551_0859</name>
</gene>
<evidence type="ECO:0000256" key="2">
    <source>
        <dbReference type="ARBA" id="ARBA00007862"/>
    </source>
</evidence>
<feature type="domain" description="Band 7" evidence="8">
    <location>
        <begin position="20"/>
        <end position="185"/>
    </location>
</feature>
<dbReference type="AlphaFoldDB" id="E7RVN8"/>
<dbReference type="Gene3D" id="3.30.479.30">
    <property type="entry name" value="Band 7 domain"/>
    <property type="match status" value="1"/>
</dbReference>
<comment type="caution">
    <text evidence="9">The sequence shown here is derived from an EMBL/GenBank/DDBJ whole genome shotgun (WGS) entry which is preliminary data.</text>
</comment>
<dbReference type="Proteomes" id="UP000011021">
    <property type="component" value="Unassembled WGS sequence"/>
</dbReference>
<evidence type="ECO:0000313" key="9">
    <source>
        <dbReference type="EMBL" id="EFV95371.1"/>
    </source>
</evidence>
<dbReference type="NCBIfam" id="TIGR01932">
    <property type="entry name" value="hflC"/>
    <property type="match status" value="1"/>
</dbReference>
<dbReference type="HOGENOM" id="CLU_059167_3_0_4"/>
<organism evidence="9 10">
    <name type="scientific">Lautropia mirabilis ATCC 51599</name>
    <dbReference type="NCBI Taxonomy" id="887898"/>
    <lineage>
        <taxon>Bacteria</taxon>
        <taxon>Pseudomonadati</taxon>
        <taxon>Pseudomonadota</taxon>
        <taxon>Betaproteobacteria</taxon>
        <taxon>Burkholderiales</taxon>
        <taxon>Burkholderiaceae</taxon>
        <taxon>Lautropia</taxon>
    </lineage>
</organism>
<comment type="subcellular location">
    <subcellularLocation>
        <location evidence="1">Membrane</location>
        <topology evidence="1">Single-pass membrane protein</topology>
    </subcellularLocation>
</comment>
<name>E7RVN8_9BURK</name>
<evidence type="ECO:0000256" key="6">
    <source>
        <dbReference type="PIRNR" id="PIRNR005651"/>
    </source>
</evidence>